<dbReference type="VEuPathDB" id="TrichDB:TRFO_33323"/>
<dbReference type="RefSeq" id="XP_068353179.1">
    <property type="nucleotide sequence ID" value="XM_068509017.1"/>
</dbReference>
<protein>
    <submittedName>
        <fullName evidence="1">Uncharacterized protein</fullName>
    </submittedName>
</protein>
<dbReference type="AlphaFoldDB" id="A0A1J4JLT2"/>
<dbReference type="GeneID" id="94843721"/>
<sequence length="164" mass="18550">MFSCSNYCDSYSNECCYGFVDSESQVKIYQMNPLPTLKRNFTVFKNTRREFLAQNCENRGQLPLAMNVPGMIFLNTLKIPGRRSYSPSHSSASTTMVRKRVNYIGFSNMGANTSARGRTNSAKEVSIISPKIDHLKRLSLHLSVAPPKIFHSRANSSRIIDFKI</sequence>
<organism evidence="1 2">
    <name type="scientific">Tritrichomonas foetus</name>
    <dbReference type="NCBI Taxonomy" id="1144522"/>
    <lineage>
        <taxon>Eukaryota</taxon>
        <taxon>Metamonada</taxon>
        <taxon>Parabasalia</taxon>
        <taxon>Tritrichomonadida</taxon>
        <taxon>Tritrichomonadidae</taxon>
        <taxon>Tritrichomonas</taxon>
    </lineage>
</organism>
<evidence type="ECO:0000313" key="1">
    <source>
        <dbReference type="EMBL" id="OHT00043.1"/>
    </source>
</evidence>
<keyword evidence="2" id="KW-1185">Reference proteome</keyword>
<comment type="caution">
    <text evidence="1">The sequence shown here is derived from an EMBL/GenBank/DDBJ whole genome shotgun (WGS) entry which is preliminary data.</text>
</comment>
<dbReference type="SUPFAM" id="SSF56300">
    <property type="entry name" value="Metallo-dependent phosphatases"/>
    <property type="match status" value="1"/>
</dbReference>
<reference evidence="1" key="1">
    <citation type="submission" date="2016-10" db="EMBL/GenBank/DDBJ databases">
        <authorList>
            <person name="Benchimol M."/>
            <person name="Almeida L.G."/>
            <person name="Vasconcelos A.T."/>
            <person name="Perreira-Neves A."/>
            <person name="Rosa I.A."/>
            <person name="Tasca T."/>
            <person name="Bogo M.R."/>
            <person name="de Souza W."/>
        </authorList>
    </citation>
    <scope>NUCLEOTIDE SEQUENCE [LARGE SCALE GENOMIC DNA]</scope>
    <source>
        <strain evidence="1">K</strain>
    </source>
</reference>
<dbReference type="InterPro" id="IPR029052">
    <property type="entry name" value="Metallo-depent_PP-like"/>
</dbReference>
<gene>
    <name evidence="1" type="ORF">TRFO_33323</name>
</gene>
<evidence type="ECO:0000313" key="2">
    <source>
        <dbReference type="Proteomes" id="UP000179807"/>
    </source>
</evidence>
<dbReference type="EMBL" id="MLAK01000973">
    <property type="protein sequence ID" value="OHT00043.1"/>
    <property type="molecule type" value="Genomic_DNA"/>
</dbReference>
<dbReference type="Proteomes" id="UP000179807">
    <property type="component" value="Unassembled WGS sequence"/>
</dbReference>
<name>A0A1J4JLT2_9EUKA</name>
<proteinExistence type="predicted"/>
<accession>A0A1J4JLT2</accession>